<dbReference type="GO" id="GO:0016491">
    <property type="term" value="F:oxidoreductase activity"/>
    <property type="evidence" value="ECO:0007669"/>
    <property type="project" value="InterPro"/>
</dbReference>
<dbReference type="SUPFAM" id="SSF81648">
    <property type="entry name" value="a domain/subunit of cytochrome bc1 complex (Ubiquinol-cytochrome c reductase)"/>
    <property type="match status" value="1"/>
</dbReference>
<evidence type="ECO:0000259" key="14">
    <source>
        <dbReference type="PROSITE" id="PS51007"/>
    </source>
</evidence>
<keyword evidence="5 10" id="KW-0479">Metal-binding</keyword>
<dbReference type="KEGG" id="eff:skT53_03980"/>
<dbReference type="EMBL" id="AP023366">
    <property type="protein sequence ID" value="BCJ85413.1"/>
    <property type="molecule type" value="Genomic_DNA"/>
</dbReference>
<evidence type="ECO:0000313" key="16">
    <source>
        <dbReference type="Proteomes" id="UP000593802"/>
    </source>
</evidence>
<evidence type="ECO:0000256" key="3">
    <source>
        <dbReference type="ARBA" id="ARBA00022617"/>
    </source>
</evidence>
<keyword evidence="3 10" id="KW-0349">Heme</keyword>
<dbReference type="GO" id="GO:0009055">
    <property type="term" value="F:electron transfer activity"/>
    <property type="evidence" value="ECO:0007669"/>
    <property type="project" value="InterPro"/>
</dbReference>
<dbReference type="InterPro" id="IPR051811">
    <property type="entry name" value="Cytochrome_c550/c551-like"/>
</dbReference>
<protein>
    <submittedName>
        <fullName evidence="15">Menaquinol-cytochrome c reductase cytochrome b/c subunit</fullName>
    </submittedName>
</protein>
<comment type="subcellular location">
    <subcellularLocation>
        <location evidence="1">Membrane</location>
        <topology evidence="1">Multi-pass membrane protein</topology>
    </subcellularLocation>
</comment>
<keyword evidence="7 12" id="KW-1133">Transmembrane helix</keyword>
<accession>A0A7I8D5I6</accession>
<evidence type="ECO:0000256" key="10">
    <source>
        <dbReference type="PROSITE-ProRule" id="PRU00433"/>
    </source>
</evidence>
<dbReference type="Gene3D" id="1.20.810.10">
    <property type="entry name" value="Cytochrome Bc1 Complex, Chain C"/>
    <property type="match status" value="1"/>
</dbReference>
<evidence type="ECO:0000256" key="4">
    <source>
        <dbReference type="ARBA" id="ARBA00022692"/>
    </source>
</evidence>
<sequence>MADHSGKERIPGVPRYRRPKDMPTSGTEPFFPNFLLKEWIVGSVILVAFILWIIFNPVELTAVADPADTSFIPVPDWYFLFLYQLLKYIPGEIIWLGTVVIPGIAFTLLLLAPWLDRRKARHPMKRPIATWGMVIAMVFMGWLTYEARMQHEEALAKNPPKPAAPQVKDTAIVDPNDPGAKIFAQNCAACHGAELKGQVGPSLLGVGNKYTAEQIQGIIKSGKPPIMPANVVQGDDAVKVAQWLAKQKQK</sequence>
<dbReference type="Gene3D" id="1.10.760.10">
    <property type="entry name" value="Cytochrome c-like domain"/>
    <property type="match status" value="1"/>
</dbReference>
<dbReference type="Pfam" id="PF00032">
    <property type="entry name" value="Cytochrom_B_C"/>
    <property type="match status" value="1"/>
</dbReference>
<feature type="transmembrane region" description="Helical" evidence="12">
    <location>
        <begin position="39"/>
        <end position="55"/>
    </location>
</feature>
<dbReference type="PROSITE" id="PS51007">
    <property type="entry name" value="CYTC"/>
    <property type="match status" value="1"/>
</dbReference>
<evidence type="ECO:0000259" key="13">
    <source>
        <dbReference type="PROSITE" id="PS51003"/>
    </source>
</evidence>
<dbReference type="RefSeq" id="WP_200759542.1">
    <property type="nucleotide sequence ID" value="NZ_AP023366.1"/>
</dbReference>
<feature type="compositionally biased region" description="Basic and acidic residues" evidence="11">
    <location>
        <begin position="1"/>
        <end position="10"/>
    </location>
</feature>
<feature type="region of interest" description="Disordered" evidence="11">
    <location>
        <begin position="1"/>
        <end position="24"/>
    </location>
</feature>
<evidence type="ECO:0000256" key="5">
    <source>
        <dbReference type="ARBA" id="ARBA00022723"/>
    </source>
</evidence>
<evidence type="ECO:0000256" key="8">
    <source>
        <dbReference type="ARBA" id="ARBA00023004"/>
    </source>
</evidence>
<keyword evidence="6" id="KW-0249">Electron transport</keyword>
<dbReference type="PANTHER" id="PTHR37823">
    <property type="entry name" value="CYTOCHROME C-553-LIKE"/>
    <property type="match status" value="1"/>
</dbReference>
<feature type="domain" description="Cytochrome b/b6 C-terminal region profile" evidence="13">
    <location>
        <begin position="20"/>
        <end position="145"/>
    </location>
</feature>
<dbReference type="InterPro" id="IPR027387">
    <property type="entry name" value="Cytb/b6-like_sf"/>
</dbReference>
<evidence type="ECO:0000256" key="9">
    <source>
        <dbReference type="ARBA" id="ARBA00023136"/>
    </source>
</evidence>
<name>A0A7I8D5I6_9BACL</name>
<evidence type="ECO:0000256" key="6">
    <source>
        <dbReference type="ARBA" id="ARBA00022982"/>
    </source>
</evidence>
<organism evidence="15 16">
    <name type="scientific">Effusibacillus dendaii</name>
    <dbReference type="NCBI Taxonomy" id="2743772"/>
    <lineage>
        <taxon>Bacteria</taxon>
        <taxon>Bacillati</taxon>
        <taxon>Bacillota</taxon>
        <taxon>Bacilli</taxon>
        <taxon>Bacillales</taxon>
        <taxon>Alicyclobacillaceae</taxon>
        <taxon>Effusibacillus</taxon>
    </lineage>
</organism>
<keyword evidence="16" id="KW-1185">Reference proteome</keyword>
<dbReference type="SUPFAM" id="SSF46626">
    <property type="entry name" value="Cytochrome c"/>
    <property type="match status" value="1"/>
</dbReference>
<proteinExistence type="predicted"/>
<keyword evidence="9 12" id="KW-0472">Membrane</keyword>
<gene>
    <name evidence="15" type="ORF">skT53_03980</name>
</gene>
<dbReference type="Proteomes" id="UP000593802">
    <property type="component" value="Chromosome"/>
</dbReference>
<evidence type="ECO:0000256" key="7">
    <source>
        <dbReference type="ARBA" id="ARBA00022989"/>
    </source>
</evidence>
<evidence type="ECO:0000313" key="15">
    <source>
        <dbReference type="EMBL" id="BCJ85413.1"/>
    </source>
</evidence>
<evidence type="ECO:0000256" key="2">
    <source>
        <dbReference type="ARBA" id="ARBA00022448"/>
    </source>
</evidence>
<dbReference type="InterPro" id="IPR009056">
    <property type="entry name" value="Cyt_c-like_dom"/>
</dbReference>
<evidence type="ECO:0000256" key="11">
    <source>
        <dbReference type="SAM" id="MobiDB-lite"/>
    </source>
</evidence>
<keyword evidence="4 12" id="KW-0812">Transmembrane</keyword>
<dbReference type="Pfam" id="PF13442">
    <property type="entry name" value="Cytochrome_CBB3"/>
    <property type="match status" value="1"/>
</dbReference>
<reference evidence="15 16" key="1">
    <citation type="submission" date="2020-08" db="EMBL/GenBank/DDBJ databases">
        <title>Complete Genome Sequence of Effusibacillus dendaii Strain skT53, Isolated from Farmland soil.</title>
        <authorList>
            <person name="Konishi T."/>
            <person name="Kawasaki H."/>
        </authorList>
    </citation>
    <scope>NUCLEOTIDE SEQUENCE [LARGE SCALE GENOMIC DNA]</scope>
    <source>
        <strain evidence="16">skT53</strain>
    </source>
</reference>
<evidence type="ECO:0000256" key="1">
    <source>
        <dbReference type="ARBA" id="ARBA00004141"/>
    </source>
</evidence>
<dbReference type="InterPro" id="IPR036909">
    <property type="entry name" value="Cyt_c-like_dom_sf"/>
</dbReference>
<feature type="transmembrane region" description="Helical" evidence="12">
    <location>
        <begin position="93"/>
        <end position="115"/>
    </location>
</feature>
<dbReference type="AlphaFoldDB" id="A0A7I8D5I6"/>
<dbReference type="GO" id="GO:0020037">
    <property type="term" value="F:heme binding"/>
    <property type="evidence" value="ECO:0007669"/>
    <property type="project" value="InterPro"/>
</dbReference>
<dbReference type="GO" id="GO:0046872">
    <property type="term" value="F:metal ion binding"/>
    <property type="evidence" value="ECO:0007669"/>
    <property type="project" value="UniProtKB-KW"/>
</dbReference>
<dbReference type="InterPro" id="IPR005798">
    <property type="entry name" value="Cyt_b/b6_C"/>
</dbReference>
<keyword evidence="2" id="KW-0813">Transport</keyword>
<feature type="domain" description="Cytochrome c" evidence="14">
    <location>
        <begin position="174"/>
        <end position="248"/>
    </location>
</feature>
<evidence type="ECO:0000256" key="12">
    <source>
        <dbReference type="SAM" id="Phobius"/>
    </source>
</evidence>
<feature type="transmembrane region" description="Helical" evidence="12">
    <location>
        <begin position="127"/>
        <end position="145"/>
    </location>
</feature>
<keyword evidence="8 10" id="KW-0408">Iron</keyword>
<dbReference type="PROSITE" id="PS51003">
    <property type="entry name" value="CYTB_CTER"/>
    <property type="match status" value="1"/>
</dbReference>
<dbReference type="InterPro" id="IPR036150">
    <property type="entry name" value="Cyt_b/b6_C_sf"/>
</dbReference>
<dbReference type="GO" id="GO:0016020">
    <property type="term" value="C:membrane"/>
    <property type="evidence" value="ECO:0007669"/>
    <property type="project" value="UniProtKB-SubCell"/>
</dbReference>
<dbReference type="PANTHER" id="PTHR37823:SF4">
    <property type="entry name" value="MENAQUINOL-CYTOCHROME C REDUCTASE CYTOCHROME B_C SUBUNIT"/>
    <property type="match status" value="1"/>
</dbReference>